<feature type="chain" id="PRO_5005189689" description="Fe2OG dioxygenase domain-containing protein" evidence="1">
    <location>
        <begin position="23"/>
        <end position="526"/>
    </location>
</feature>
<protein>
    <recommendedName>
        <fullName evidence="4">Fe2OG dioxygenase domain-containing protein</fullName>
    </recommendedName>
</protein>
<dbReference type="Proteomes" id="UP000041254">
    <property type="component" value="Unassembled WGS sequence"/>
</dbReference>
<dbReference type="OrthoDB" id="27483at2759"/>
<dbReference type="PhylomeDB" id="A0A0G4FSB4"/>
<dbReference type="InParanoid" id="A0A0G4FSB4"/>
<dbReference type="VEuPathDB" id="CryptoDB:Vbra_21582"/>
<evidence type="ECO:0000313" key="3">
    <source>
        <dbReference type="Proteomes" id="UP000041254"/>
    </source>
</evidence>
<evidence type="ECO:0008006" key="4">
    <source>
        <dbReference type="Google" id="ProtNLM"/>
    </source>
</evidence>
<proteinExistence type="predicted"/>
<name>A0A0G4FSB4_VITBC</name>
<dbReference type="PANTHER" id="PTHR33099:SF7">
    <property type="entry name" value="MYND-TYPE DOMAIN-CONTAINING PROTEIN"/>
    <property type="match status" value="1"/>
</dbReference>
<gene>
    <name evidence="2" type="ORF">Vbra_21582</name>
</gene>
<dbReference type="Gene3D" id="2.60.120.620">
    <property type="entry name" value="q2cbj1_9rhob like domain"/>
    <property type="match status" value="1"/>
</dbReference>
<dbReference type="EMBL" id="CDMY01000488">
    <property type="protein sequence ID" value="CEM17126.1"/>
    <property type="molecule type" value="Genomic_DNA"/>
</dbReference>
<accession>A0A0G4FSB4</accession>
<evidence type="ECO:0000256" key="1">
    <source>
        <dbReference type="SAM" id="SignalP"/>
    </source>
</evidence>
<keyword evidence="3" id="KW-1185">Reference proteome</keyword>
<keyword evidence="1" id="KW-0732">Signal</keyword>
<feature type="signal peptide" evidence="1">
    <location>
        <begin position="1"/>
        <end position="22"/>
    </location>
</feature>
<dbReference type="AlphaFoldDB" id="A0A0G4FSB4"/>
<sequence length="526" mass="58806">MMSQIFVVLTLASLCPVVDVNGAFIPSSSWLSRKLPHKGGFSAWTAVGDAVRYLKEHESPKPFISGTLDLLPSIHGPSWTLEPDCITITDAPFSTSALKALYEEHLSQSPVGKGMDTVMDLEARKSREVAGGLVSLKSKAGNWTRVIEGICRQVEVEMSPTSRVQADWYKMLLYGEGDFFEVHKDTQRSNDHFASLLVFLPTEYTGGDFLLHDDGEFDGERFNKETQDALGHQQARWIAFYSRHCPQRQACSVGISPRARLQLAPSRDWGEVHEGRPAGASIAAAGGWHEGALQLSAGQPVVGVPAIARVHSLEYDASSPQRRRALYQLLSQHFDCHTTLLSAYMDWDGDPEFRVVNKSVTKDMKKVAEYYQNRGEGEEERHEEEFAKNLTHYWGIADGYPKADVPEIGELLTNRSIVDEWDMEGEGGPGINLYEFLQDGREPIVEIVDEPYPCQRETWPPELPPETSFIYRVGPPGEQRIPGLRGHLGYNAVVRAPLTRYAGNEGAVDWSFQYVSVVMVCKKKYQ</sequence>
<evidence type="ECO:0000313" key="2">
    <source>
        <dbReference type="EMBL" id="CEM17126.1"/>
    </source>
</evidence>
<reference evidence="2 3" key="1">
    <citation type="submission" date="2014-11" db="EMBL/GenBank/DDBJ databases">
        <authorList>
            <person name="Zhu J."/>
            <person name="Qi W."/>
            <person name="Song R."/>
        </authorList>
    </citation>
    <scope>NUCLEOTIDE SEQUENCE [LARGE SCALE GENOMIC DNA]</scope>
</reference>
<dbReference type="PANTHER" id="PTHR33099">
    <property type="entry name" value="FE2OG DIOXYGENASE DOMAIN-CONTAINING PROTEIN"/>
    <property type="match status" value="1"/>
</dbReference>
<organism evidence="2 3">
    <name type="scientific">Vitrella brassicaformis (strain CCMP3155)</name>
    <dbReference type="NCBI Taxonomy" id="1169540"/>
    <lineage>
        <taxon>Eukaryota</taxon>
        <taxon>Sar</taxon>
        <taxon>Alveolata</taxon>
        <taxon>Colpodellida</taxon>
        <taxon>Vitrellaceae</taxon>
        <taxon>Vitrella</taxon>
    </lineage>
</organism>